<organism evidence="1 2">
    <name type="scientific">Serratia fonticola</name>
    <dbReference type="NCBI Taxonomy" id="47917"/>
    <lineage>
        <taxon>Bacteria</taxon>
        <taxon>Pseudomonadati</taxon>
        <taxon>Pseudomonadota</taxon>
        <taxon>Gammaproteobacteria</taxon>
        <taxon>Enterobacterales</taxon>
        <taxon>Yersiniaceae</taxon>
        <taxon>Serratia</taxon>
    </lineage>
</organism>
<accession>A0AAJ1YEJ1</accession>
<evidence type="ECO:0000313" key="2">
    <source>
        <dbReference type="Proteomes" id="UP001224622"/>
    </source>
</evidence>
<dbReference type="Proteomes" id="UP001224622">
    <property type="component" value="Unassembled WGS sequence"/>
</dbReference>
<reference evidence="1" key="1">
    <citation type="submission" date="2023-08" db="EMBL/GenBank/DDBJ databases">
        <title>The Comparative Genomic Analysis of Yersiniaceae from Polar Regions.</title>
        <authorList>
            <person name="Goncharov A."/>
            <person name="Aslanov B."/>
            <person name="Kolodzhieva V."/>
            <person name="Azarov D."/>
            <person name="Mochov A."/>
            <person name="Lebedeva E."/>
        </authorList>
    </citation>
    <scope>NUCLEOTIDE SEQUENCE</scope>
    <source>
        <strain evidence="1">Vf</strain>
    </source>
</reference>
<comment type="caution">
    <text evidence="1">The sequence shown here is derived from an EMBL/GenBank/DDBJ whole genome shotgun (WGS) entry which is preliminary data.</text>
</comment>
<name>A0AAJ1YEJ1_SERFO</name>
<protein>
    <submittedName>
        <fullName evidence="1">Uncharacterized protein</fullName>
    </submittedName>
</protein>
<dbReference type="EMBL" id="JAVIGA010000019">
    <property type="protein sequence ID" value="MDQ9128161.1"/>
    <property type="molecule type" value="Genomic_DNA"/>
</dbReference>
<dbReference type="AlphaFoldDB" id="A0AAJ1YEJ1"/>
<proteinExistence type="predicted"/>
<evidence type="ECO:0000313" key="1">
    <source>
        <dbReference type="EMBL" id="MDQ9128161.1"/>
    </source>
</evidence>
<gene>
    <name evidence="1" type="ORF">RDT67_17185</name>
</gene>
<dbReference type="RefSeq" id="WP_309047898.1">
    <property type="nucleotide sequence ID" value="NZ_JAVIGA010000019.1"/>
</dbReference>
<sequence>MFDSKVTLPQRRKIGNWQSLNVEKAAKAAFESFKLLQKNAVRIPVVFQAAALLPALAHPSH</sequence>